<keyword evidence="1" id="KW-0547">Nucleotide-binding</keyword>
<evidence type="ECO:0000256" key="1">
    <source>
        <dbReference type="ARBA" id="ARBA00022741"/>
    </source>
</evidence>
<evidence type="ECO:0000313" key="5">
    <source>
        <dbReference type="EMBL" id="CAB4937447.1"/>
    </source>
</evidence>
<organism evidence="5">
    <name type="scientific">freshwater metagenome</name>
    <dbReference type="NCBI Taxonomy" id="449393"/>
    <lineage>
        <taxon>unclassified sequences</taxon>
        <taxon>metagenomes</taxon>
        <taxon>ecological metagenomes</taxon>
    </lineage>
</organism>
<dbReference type="SUPFAM" id="SSF51283">
    <property type="entry name" value="dUTPase-like"/>
    <property type="match status" value="1"/>
</dbReference>
<dbReference type="GO" id="GO:0015949">
    <property type="term" value="P:nucleobase-containing small molecule interconversion"/>
    <property type="evidence" value="ECO:0007669"/>
    <property type="project" value="TreeGrafter"/>
</dbReference>
<dbReference type="EMBL" id="CAFBNF010000048">
    <property type="protein sequence ID" value="CAB4937447.1"/>
    <property type="molecule type" value="Genomic_DNA"/>
</dbReference>
<dbReference type="PANTHER" id="PTHR42680:SF3">
    <property type="entry name" value="DCTP DEAMINASE"/>
    <property type="match status" value="1"/>
</dbReference>
<dbReference type="GO" id="GO:0006229">
    <property type="term" value="P:dUTP biosynthetic process"/>
    <property type="evidence" value="ECO:0007669"/>
    <property type="project" value="InterPro"/>
</dbReference>
<protein>
    <submittedName>
        <fullName evidence="5">Unannotated protein</fullName>
    </submittedName>
</protein>
<dbReference type="CDD" id="cd07557">
    <property type="entry name" value="trimeric_dUTPase"/>
    <property type="match status" value="1"/>
</dbReference>
<evidence type="ECO:0000256" key="2">
    <source>
        <dbReference type="ARBA" id="ARBA00022801"/>
    </source>
</evidence>
<dbReference type="InterPro" id="IPR033704">
    <property type="entry name" value="dUTPase_trimeric"/>
</dbReference>
<dbReference type="InterPro" id="IPR011962">
    <property type="entry name" value="dCTP_deaminase"/>
</dbReference>
<dbReference type="GO" id="GO:0000166">
    <property type="term" value="F:nucleotide binding"/>
    <property type="evidence" value="ECO:0007669"/>
    <property type="project" value="UniProtKB-KW"/>
</dbReference>
<keyword evidence="3" id="KW-0546">Nucleotide metabolism</keyword>
<dbReference type="FunFam" id="2.70.40.10:FF:000005">
    <property type="entry name" value="dCTP deaminase, dUMP-forming"/>
    <property type="match status" value="1"/>
</dbReference>
<evidence type="ECO:0000256" key="4">
    <source>
        <dbReference type="SAM" id="MobiDB-lite"/>
    </source>
</evidence>
<feature type="region of interest" description="Disordered" evidence="4">
    <location>
        <begin position="165"/>
        <end position="188"/>
    </location>
</feature>
<keyword evidence="2" id="KW-0378">Hydrolase</keyword>
<dbReference type="AlphaFoldDB" id="A0A6J7J468"/>
<sequence>MILSDGTIRRLLASGDIKIDPLEDSQIQPASVDLRLGTSFRLLVNHTATCIDPFDAAPDLTREIVVPDGDPFILHPGEFVLGTTVETLSLPDNLVARVDGKSSLGRWGLLIHATAGFVDSGFTGEVTLELSNVATLPVKLWPGMKIGQVSFMELDAPSLRPYGHPELGSKYQGQRGATASEYRRNKQS</sequence>
<dbReference type="NCBIfam" id="TIGR02274">
    <property type="entry name" value="dCTP_deam"/>
    <property type="match status" value="1"/>
</dbReference>
<dbReference type="Gene3D" id="2.70.40.10">
    <property type="match status" value="1"/>
</dbReference>
<dbReference type="Pfam" id="PF22769">
    <property type="entry name" value="DCD"/>
    <property type="match status" value="1"/>
</dbReference>
<gene>
    <name evidence="5" type="ORF">UFOPK3773_00630</name>
</gene>
<name>A0A6J7J468_9ZZZZ</name>
<reference evidence="5" key="1">
    <citation type="submission" date="2020-05" db="EMBL/GenBank/DDBJ databases">
        <authorList>
            <person name="Chiriac C."/>
            <person name="Salcher M."/>
            <person name="Ghai R."/>
            <person name="Kavagutti S V."/>
        </authorList>
    </citation>
    <scope>NUCLEOTIDE SEQUENCE</scope>
</reference>
<dbReference type="InterPro" id="IPR036157">
    <property type="entry name" value="dUTPase-like_sf"/>
</dbReference>
<accession>A0A6J7J468</accession>
<dbReference type="GO" id="GO:0008829">
    <property type="term" value="F:dCTP deaminase activity"/>
    <property type="evidence" value="ECO:0007669"/>
    <property type="project" value="InterPro"/>
</dbReference>
<evidence type="ECO:0000256" key="3">
    <source>
        <dbReference type="ARBA" id="ARBA00023080"/>
    </source>
</evidence>
<proteinExistence type="inferred from homology"/>
<dbReference type="HAMAP" id="MF_00146">
    <property type="entry name" value="dCTP_deaminase"/>
    <property type="match status" value="1"/>
</dbReference>
<dbReference type="PANTHER" id="PTHR42680">
    <property type="entry name" value="DCTP DEAMINASE"/>
    <property type="match status" value="1"/>
</dbReference>